<keyword evidence="5" id="KW-0677">Repeat</keyword>
<evidence type="ECO:0000256" key="5">
    <source>
        <dbReference type="ARBA" id="ARBA00022737"/>
    </source>
</evidence>
<evidence type="ECO:0000256" key="7">
    <source>
        <dbReference type="ARBA" id="ARBA00022840"/>
    </source>
</evidence>
<comment type="function">
    <text evidence="10">Probably part of an ABC transporter complex. Responsible for energy coupling to the transport system.</text>
</comment>
<evidence type="ECO:0000256" key="9">
    <source>
        <dbReference type="ARBA" id="ARBA00023136"/>
    </source>
</evidence>
<keyword evidence="6" id="KW-0547">Nucleotide-binding</keyword>
<dbReference type="EMBL" id="ADFR01000009">
    <property type="protein sequence ID" value="EFC05535.1"/>
    <property type="molecule type" value="Genomic_DNA"/>
</dbReference>
<dbReference type="PANTHER" id="PTHR43553">
    <property type="entry name" value="HEAVY METAL TRANSPORTER"/>
    <property type="match status" value="1"/>
</dbReference>
<dbReference type="InterPro" id="IPR003439">
    <property type="entry name" value="ABC_transporter-like_ATP-bd"/>
</dbReference>
<evidence type="ECO:0000256" key="2">
    <source>
        <dbReference type="ARBA" id="ARBA00005417"/>
    </source>
</evidence>
<evidence type="ECO:0000259" key="11">
    <source>
        <dbReference type="Pfam" id="PF00005"/>
    </source>
</evidence>
<name>D2MPC3_9FIRM</name>
<reference evidence="13" key="1">
    <citation type="submission" date="2009-12" db="EMBL/GenBank/DDBJ databases">
        <title>Sequence of Clostridiales genomosp. BVAB3 str. UPII9-5.</title>
        <authorList>
            <person name="Madupu R."/>
            <person name="Durkin A.S."/>
            <person name="Torralba M."/>
            <person name="Methe B."/>
            <person name="Sutton G.G."/>
            <person name="Strausberg R.L."/>
            <person name="Nelson K.E."/>
        </authorList>
    </citation>
    <scope>NUCLEOTIDE SEQUENCE [LARGE SCALE GENOMIC DNA]</scope>
    <source>
        <strain evidence="13">W1219</strain>
    </source>
</reference>
<evidence type="ECO:0000313" key="12">
    <source>
        <dbReference type="EMBL" id="EFC05535.1"/>
    </source>
</evidence>
<keyword evidence="4" id="KW-1003">Cell membrane</keyword>
<evidence type="ECO:0000313" key="13">
    <source>
        <dbReference type="Proteomes" id="UP000005017"/>
    </source>
</evidence>
<keyword evidence="9" id="KW-0472">Membrane</keyword>
<dbReference type="GO" id="GO:0005524">
    <property type="term" value="F:ATP binding"/>
    <property type="evidence" value="ECO:0007669"/>
    <property type="project" value="UniProtKB-KW"/>
</dbReference>
<comment type="similarity">
    <text evidence="2">Belongs to the ABC transporter superfamily.</text>
</comment>
<organism evidence="12 13">
    <name type="scientific">Bulleidia extructa W1219</name>
    <dbReference type="NCBI Taxonomy" id="679192"/>
    <lineage>
        <taxon>Bacteria</taxon>
        <taxon>Bacillati</taxon>
        <taxon>Bacillota</taxon>
        <taxon>Erysipelotrichia</taxon>
        <taxon>Erysipelotrichales</taxon>
        <taxon>Erysipelotrichaceae</taxon>
        <taxon>Bulleidia</taxon>
    </lineage>
</organism>
<comment type="subcellular location">
    <subcellularLocation>
        <location evidence="1">Cell membrane</location>
        <topology evidence="1">Peripheral membrane protein</topology>
    </subcellularLocation>
</comment>
<accession>D2MPC3</accession>
<evidence type="ECO:0000256" key="1">
    <source>
        <dbReference type="ARBA" id="ARBA00004202"/>
    </source>
</evidence>
<dbReference type="AlphaFoldDB" id="D2MPC3"/>
<evidence type="ECO:0000256" key="6">
    <source>
        <dbReference type="ARBA" id="ARBA00022741"/>
    </source>
</evidence>
<dbReference type="STRING" id="679192.HMPREF9013_1238"/>
<dbReference type="RefSeq" id="WP_006627238.1">
    <property type="nucleotide sequence ID" value="NZ_ADFR01000009.1"/>
</dbReference>
<dbReference type="InterPro" id="IPR027417">
    <property type="entry name" value="P-loop_NTPase"/>
</dbReference>
<dbReference type="Proteomes" id="UP000005017">
    <property type="component" value="Unassembled WGS sequence"/>
</dbReference>
<dbReference type="GO" id="GO:0042626">
    <property type="term" value="F:ATPase-coupled transmembrane transporter activity"/>
    <property type="evidence" value="ECO:0007669"/>
    <property type="project" value="TreeGrafter"/>
</dbReference>
<keyword evidence="7 12" id="KW-0067">ATP-binding</keyword>
<feature type="domain" description="ABC transporter" evidence="11">
    <location>
        <begin position="20"/>
        <end position="92"/>
    </location>
</feature>
<dbReference type="GO" id="GO:0016887">
    <property type="term" value="F:ATP hydrolysis activity"/>
    <property type="evidence" value="ECO:0007669"/>
    <property type="project" value="InterPro"/>
</dbReference>
<protein>
    <submittedName>
        <fullName evidence="12">ABC transporter, ATP-binding protein</fullName>
    </submittedName>
</protein>
<evidence type="ECO:0000256" key="10">
    <source>
        <dbReference type="ARBA" id="ARBA00025157"/>
    </source>
</evidence>
<evidence type="ECO:0000256" key="4">
    <source>
        <dbReference type="ARBA" id="ARBA00022475"/>
    </source>
</evidence>
<dbReference type="Pfam" id="PF00005">
    <property type="entry name" value="ABC_tran"/>
    <property type="match status" value="1"/>
</dbReference>
<dbReference type="Gene3D" id="3.40.50.300">
    <property type="entry name" value="P-loop containing nucleotide triphosphate hydrolases"/>
    <property type="match status" value="1"/>
</dbReference>
<dbReference type="PANTHER" id="PTHR43553:SF23">
    <property type="entry name" value="ABC TRANSPORTER ATP-BINDING COMPONENT"/>
    <property type="match status" value="1"/>
</dbReference>
<dbReference type="eggNOG" id="COG1122">
    <property type="taxonomic scope" value="Bacteria"/>
</dbReference>
<dbReference type="SUPFAM" id="SSF52540">
    <property type="entry name" value="P-loop containing nucleoside triphosphate hydrolases"/>
    <property type="match status" value="1"/>
</dbReference>
<keyword evidence="3" id="KW-0813">Transport</keyword>
<sequence length="96" mass="10886">MIEMRKVFFSYKAEDEIQVSDLNIEIKAGEFVLLCGKSGCGKTTILKMINGLIPHAIEGNYQGKVTIYNKSVREMETFEIAEKVGSIFQNPKTQFF</sequence>
<keyword evidence="13" id="KW-1185">Reference proteome</keyword>
<dbReference type="GO" id="GO:0043190">
    <property type="term" value="C:ATP-binding cassette (ABC) transporter complex"/>
    <property type="evidence" value="ECO:0007669"/>
    <property type="project" value="TreeGrafter"/>
</dbReference>
<evidence type="ECO:0000256" key="3">
    <source>
        <dbReference type="ARBA" id="ARBA00022448"/>
    </source>
</evidence>
<gene>
    <name evidence="12" type="ORF">HMPREF9013_1238</name>
</gene>
<proteinExistence type="inferred from homology"/>
<dbReference type="InterPro" id="IPR050095">
    <property type="entry name" value="ECF_ABC_transporter_ATP-bd"/>
</dbReference>
<evidence type="ECO:0000256" key="8">
    <source>
        <dbReference type="ARBA" id="ARBA00022967"/>
    </source>
</evidence>
<comment type="caution">
    <text evidence="12">The sequence shown here is derived from an EMBL/GenBank/DDBJ whole genome shotgun (WGS) entry which is preliminary data.</text>
</comment>
<keyword evidence="8" id="KW-1278">Translocase</keyword>